<keyword evidence="1" id="KW-0472">Membrane</keyword>
<proteinExistence type="predicted"/>
<accession>A0A1F6MCR2</accession>
<protein>
    <submittedName>
        <fullName evidence="2">Uncharacterized protein</fullName>
    </submittedName>
</protein>
<comment type="caution">
    <text evidence="2">The sequence shown here is derived from an EMBL/GenBank/DDBJ whole genome shotgun (WGS) entry which is preliminary data.</text>
</comment>
<sequence>MLQWIYNYRAQLKICAVPLAGIAVVFCISFFVTGALAQTIPDPNAASEGINTLAEPLGLPTTDIRLIIANIIRVALGLLGIIFLVLLLYGGYLWMTAGGNEEQVGSAKKILLNSIIGLLIILSAYGIVIFVMRMLGIGQGGEGFGGEGLGAPQEQNFQGSGMLGGIIKDHYPSRNQVDVARNTKIVITFRRPVKADSIAADKNANGKFGDCVNIGQSMKWETDCDTLILNQTHLNIIRSDTKEPIRGAAVLASLENGKVFTIVVRPYDPLGNSTDKVPYTVRVGKDVLLDDSAGGNPSVFSGRPSGSDYYEWQFTADTALDTVPPHVNSVFPGKGVTEAKNSVIQVDFSEPMDPTGVQGAFGKDQNGAYYILNGNNIFLKSGASTIPLGNFRLTNGYRTLEFTPTAECGRNACGGKVYCMPVCDDGDAKCKEDTYELLLKAGQTFTAASFEAVPFSGIMDLSSNALDGNENRKVDLAGTTGDVFTDQKKPDNYFWNFKLKDELDITAPYLKQVSPGLDAGFVAAKDPWTMLFSKRMRVDPMYDIDIQEQPASTEPLCKAPRVDFNLNGTTLTSMEHCPFLDNNRHYYYPNLDSRVEDVHFNCFYPAKGPLGVGQDNQSLICDDAHPENCCAATSDPQTKAFCCNGFTNLSSRQSCLSDLRANSP</sequence>
<reference evidence="2 3" key="1">
    <citation type="journal article" date="2016" name="Nat. Commun.">
        <title>Thousands of microbial genomes shed light on interconnected biogeochemical processes in an aquifer system.</title>
        <authorList>
            <person name="Anantharaman K."/>
            <person name="Brown C.T."/>
            <person name="Hug L.A."/>
            <person name="Sharon I."/>
            <person name="Castelle C.J."/>
            <person name="Probst A.J."/>
            <person name="Thomas B.C."/>
            <person name="Singh A."/>
            <person name="Wilkins M.J."/>
            <person name="Karaoz U."/>
            <person name="Brodie E.L."/>
            <person name="Williams K.H."/>
            <person name="Hubbard S.S."/>
            <person name="Banfield J.F."/>
        </authorList>
    </citation>
    <scope>NUCLEOTIDE SEQUENCE [LARGE SCALE GENOMIC DNA]</scope>
</reference>
<organism evidence="2 3">
    <name type="scientific">Candidatus Magasanikbacteria bacterium RIFCSPHIGHO2_01_FULL_47_8</name>
    <dbReference type="NCBI Taxonomy" id="1798673"/>
    <lineage>
        <taxon>Bacteria</taxon>
        <taxon>Candidatus Magasanikiibacteriota</taxon>
    </lineage>
</organism>
<evidence type="ECO:0000313" key="3">
    <source>
        <dbReference type="Proteomes" id="UP000177953"/>
    </source>
</evidence>
<gene>
    <name evidence="2" type="ORF">A2754_03735</name>
</gene>
<keyword evidence="1" id="KW-0812">Transmembrane</keyword>
<dbReference type="AlphaFoldDB" id="A0A1F6MCR2"/>
<evidence type="ECO:0000256" key="1">
    <source>
        <dbReference type="SAM" id="Phobius"/>
    </source>
</evidence>
<feature type="transmembrane region" description="Helical" evidence="1">
    <location>
        <begin position="66"/>
        <end position="89"/>
    </location>
</feature>
<feature type="transmembrane region" description="Helical" evidence="1">
    <location>
        <begin position="12"/>
        <end position="37"/>
    </location>
</feature>
<dbReference type="Pfam" id="PF18895">
    <property type="entry name" value="T4SS_pilin"/>
    <property type="match status" value="1"/>
</dbReference>
<evidence type="ECO:0000313" key="2">
    <source>
        <dbReference type="EMBL" id="OGH69447.1"/>
    </source>
</evidence>
<dbReference type="EMBL" id="MFPU01000041">
    <property type="protein sequence ID" value="OGH69447.1"/>
    <property type="molecule type" value="Genomic_DNA"/>
</dbReference>
<dbReference type="Proteomes" id="UP000177953">
    <property type="component" value="Unassembled WGS sequence"/>
</dbReference>
<dbReference type="InterPro" id="IPR043993">
    <property type="entry name" value="T4SS_pilin"/>
</dbReference>
<name>A0A1F6MCR2_9BACT</name>
<feature type="transmembrane region" description="Helical" evidence="1">
    <location>
        <begin position="110"/>
        <end position="132"/>
    </location>
</feature>
<keyword evidence="1" id="KW-1133">Transmembrane helix</keyword>